<evidence type="ECO:0000313" key="6">
    <source>
        <dbReference type="Proteomes" id="UP000662747"/>
    </source>
</evidence>
<dbReference type="PROSITE" id="PS50005">
    <property type="entry name" value="TPR"/>
    <property type="match status" value="1"/>
</dbReference>
<dbReference type="Gene3D" id="1.25.40.10">
    <property type="entry name" value="Tetratricopeptide repeat domain"/>
    <property type="match status" value="1"/>
</dbReference>
<dbReference type="InterPro" id="IPR019734">
    <property type="entry name" value="TPR_rpt"/>
</dbReference>
<keyword evidence="3" id="KW-0802">TPR repeat</keyword>
<organism evidence="5 6">
    <name type="scientific">Pyxidicoccus parkwayensis</name>
    <dbReference type="NCBI Taxonomy" id="2813578"/>
    <lineage>
        <taxon>Bacteria</taxon>
        <taxon>Pseudomonadati</taxon>
        <taxon>Myxococcota</taxon>
        <taxon>Myxococcia</taxon>
        <taxon>Myxococcales</taxon>
        <taxon>Cystobacterineae</taxon>
        <taxon>Myxococcaceae</taxon>
        <taxon>Pyxidicoccus</taxon>
    </lineage>
</organism>
<feature type="repeat" description="TPR" evidence="3">
    <location>
        <begin position="626"/>
        <end position="659"/>
    </location>
</feature>
<dbReference type="InterPro" id="IPR027417">
    <property type="entry name" value="P-loop_NTPase"/>
</dbReference>
<dbReference type="SUPFAM" id="SSF48452">
    <property type="entry name" value="TPR-like"/>
    <property type="match status" value="2"/>
</dbReference>
<dbReference type="Proteomes" id="UP000662747">
    <property type="component" value="Chromosome"/>
</dbReference>
<evidence type="ECO:0000256" key="3">
    <source>
        <dbReference type="PROSITE-ProRule" id="PRU00339"/>
    </source>
</evidence>
<accession>A0ABX7PAS6</accession>
<dbReference type="SMART" id="SM00028">
    <property type="entry name" value="TPR"/>
    <property type="match status" value="5"/>
</dbReference>
<keyword evidence="6" id="KW-1185">Reference proteome</keyword>
<keyword evidence="2" id="KW-0067">ATP-binding</keyword>
<dbReference type="Pfam" id="PF13424">
    <property type="entry name" value="TPR_12"/>
    <property type="match status" value="1"/>
</dbReference>
<evidence type="ECO:0000256" key="2">
    <source>
        <dbReference type="ARBA" id="ARBA00022840"/>
    </source>
</evidence>
<dbReference type="Pfam" id="PF13191">
    <property type="entry name" value="AAA_16"/>
    <property type="match status" value="1"/>
</dbReference>
<dbReference type="InterPro" id="IPR011990">
    <property type="entry name" value="TPR-like_helical_dom_sf"/>
</dbReference>
<keyword evidence="1" id="KW-0547">Nucleotide-binding</keyword>
<gene>
    <name evidence="5" type="ORF">JY651_22405</name>
</gene>
<dbReference type="EMBL" id="CP071090">
    <property type="protein sequence ID" value="QSQ27495.1"/>
    <property type="molecule type" value="Genomic_DNA"/>
</dbReference>
<sequence>MASSSGLCVACGTRIPAGALACPRTPPGMAQEAPVRRWMSRTCQPPLVGRTAHLSRLGDMAVQVRRGLGRAVWLVGEAGLGKTRLKDALVEQLAAEGFEVWEGSGTALPGMSGGAFRELLEATKTLQPPPGVGRVSSADAELLARFLEGRERQGVPASLTSERTAQLDALCHALLPHRRPRLLVLEDWQHADPLSHALIEVLVARLSHAPLFLLVLQRPGGTAPMPPSAEALTVERLPDDEASALLEQRVRSSASPRPEGREALLRGCAGHPLHLLHAMTLLEERPATPVPRTGEEALLARLEALSPAQREALQAASVLGPSFPRPVLGALVGGYAALAPLEAGGWLRAVAGGRYVWAVRLPDGAGEAMDGMASTSQALHRRAAEAYEALPVELRRRACVELSRHWLSSDAPERALPHLLELAGWHRAALETDFALAVYRFSLGQVLAREPSRSLDWQRILWERKGDCHRLAGAREEAEYAWRTARTLDTREPPAPPVDRARRLYKLASVLLALGRFDEVVALAEEGHREGVDAVPTLAAGIEAHAALALCGQACFAQASTRLHKARERLRLAPPEEGPVRAAVEAALHRAMGNVLMGQGRPEPAIAEYLAVLRWSERAGDTWEHSTALLSLGDAHSRAGDRERATHFFQLALELESRTGDRWGMANTHHGLALLHTQADAPELAKEDAVRGLQLASMLGDRKLKSRLRFALGRAQWRLGEVEEAGKQLQLAAQDAAAVGAHSEQLQAEAALKALGERR</sequence>
<proteinExistence type="predicted"/>
<evidence type="ECO:0000256" key="1">
    <source>
        <dbReference type="ARBA" id="ARBA00022741"/>
    </source>
</evidence>
<dbReference type="PANTHER" id="PTHR16305:SF28">
    <property type="entry name" value="GUANYLATE CYCLASE DOMAIN-CONTAINING PROTEIN"/>
    <property type="match status" value="1"/>
</dbReference>
<protein>
    <submittedName>
        <fullName evidence="5">AAA family ATPase</fullName>
    </submittedName>
</protein>
<name>A0ABX7PAS6_9BACT</name>
<evidence type="ECO:0000313" key="5">
    <source>
        <dbReference type="EMBL" id="QSQ27495.1"/>
    </source>
</evidence>
<reference evidence="5 6" key="1">
    <citation type="submission" date="2021-02" db="EMBL/GenBank/DDBJ databases">
        <title>De Novo genome assembly of isolated myxobacteria.</title>
        <authorList>
            <person name="Stevens D.C."/>
        </authorList>
    </citation>
    <scope>NUCLEOTIDE SEQUENCE [LARGE SCALE GENOMIC DNA]</scope>
    <source>
        <strain evidence="6">SCPEA02</strain>
    </source>
</reference>
<dbReference type="SUPFAM" id="SSF52540">
    <property type="entry name" value="P-loop containing nucleoside triphosphate hydrolases"/>
    <property type="match status" value="1"/>
</dbReference>
<dbReference type="InterPro" id="IPR041664">
    <property type="entry name" value="AAA_16"/>
</dbReference>
<evidence type="ECO:0000259" key="4">
    <source>
        <dbReference type="Pfam" id="PF13191"/>
    </source>
</evidence>
<dbReference type="PANTHER" id="PTHR16305">
    <property type="entry name" value="TESTICULAR SOLUBLE ADENYLYL CYCLASE"/>
    <property type="match status" value="1"/>
</dbReference>
<feature type="domain" description="Orc1-like AAA ATPase" evidence="4">
    <location>
        <begin position="46"/>
        <end position="213"/>
    </location>
</feature>